<evidence type="ECO:0000313" key="2">
    <source>
        <dbReference type="EMBL" id="KAG0561014.1"/>
    </source>
</evidence>
<comment type="caution">
    <text evidence="2">The sequence shown here is derived from an EMBL/GenBank/DDBJ whole genome shotgun (WGS) entry which is preliminary data.</text>
</comment>
<dbReference type="AlphaFoldDB" id="A0A8T0GS68"/>
<accession>A0A8T0GS68</accession>
<gene>
    <name evidence="2" type="ORF">KC19_9G030700</name>
    <name evidence="3" type="ORF">KC19_9G030800</name>
</gene>
<reference evidence="2" key="1">
    <citation type="submission" date="2020-06" db="EMBL/GenBank/DDBJ databases">
        <title>WGS assembly of Ceratodon purpureus strain R40.</title>
        <authorList>
            <person name="Carey S.B."/>
            <person name="Jenkins J."/>
            <person name="Shu S."/>
            <person name="Lovell J.T."/>
            <person name="Sreedasyam A."/>
            <person name="Maumus F."/>
            <person name="Tiley G.P."/>
            <person name="Fernandez-Pozo N."/>
            <person name="Barry K."/>
            <person name="Chen C."/>
            <person name="Wang M."/>
            <person name="Lipzen A."/>
            <person name="Daum C."/>
            <person name="Saski C.A."/>
            <person name="Payton A.C."/>
            <person name="Mcbreen J.C."/>
            <person name="Conrad R.E."/>
            <person name="Kollar L.M."/>
            <person name="Olsson S."/>
            <person name="Huttunen S."/>
            <person name="Landis J.B."/>
            <person name="Wickett N.J."/>
            <person name="Johnson M.G."/>
            <person name="Rensing S.A."/>
            <person name="Grimwood J."/>
            <person name="Schmutz J."/>
            <person name="Mcdaniel S.F."/>
        </authorList>
    </citation>
    <scope>NUCLEOTIDE SEQUENCE</scope>
    <source>
        <strain evidence="2">R40</strain>
    </source>
</reference>
<keyword evidence="1" id="KW-1133">Transmembrane helix</keyword>
<sequence>MNKSYRINHMQVNSTNCFFHQLLARPRKPFLAMVFALGMTMCSRAWIFSAWRIWGIKTTTSTTRIKTTTSTTIGKAWKLKKFSMLLLLRHASNSLSVKSPSIKTHHHS</sequence>
<dbReference type="Proteomes" id="UP000822688">
    <property type="component" value="Chromosome 9"/>
</dbReference>
<evidence type="ECO:0000313" key="4">
    <source>
        <dbReference type="Proteomes" id="UP000822688"/>
    </source>
</evidence>
<dbReference type="EMBL" id="CM026430">
    <property type="protein sequence ID" value="KAG0561014.1"/>
    <property type="molecule type" value="Genomic_DNA"/>
</dbReference>
<feature type="transmembrane region" description="Helical" evidence="1">
    <location>
        <begin position="30"/>
        <end position="54"/>
    </location>
</feature>
<keyword evidence="1" id="KW-0472">Membrane</keyword>
<proteinExistence type="predicted"/>
<keyword evidence="1" id="KW-0812">Transmembrane</keyword>
<keyword evidence="4" id="KW-1185">Reference proteome</keyword>
<dbReference type="EMBL" id="CM026430">
    <property type="protein sequence ID" value="KAG0561015.1"/>
    <property type="molecule type" value="Genomic_DNA"/>
</dbReference>
<organism evidence="2 4">
    <name type="scientific">Ceratodon purpureus</name>
    <name type="common">Fire moss</name>
    <name type="synonym">Dicranum purpureum</name>
    <dbReference type="NCBI Taxonomy" id="3225"/>
    <lineage>
        <taxon>Eukaryota</taxon>
        <taxon>Viridiplantae</taxon>
        <taxon>Streptophyta</taxon>
        <taxon>Embryophyta</taxon>
        <taxon>Bryophyta</taxon>
        <taxon>Bryophytina</taxon>
        <taxon>Bryopsida</taxon>
        <taxon>Dicranidae</taxon>
        <taxon>Pseudoditrichales</taxon>
        <taxon>Ditrichaceae</taxon>
        <taxon>Ceratodon</taxon>
    </lineage>
</organism>
<evidence type="ECO:0000256" key="1">
    <source>
        <dbReference type="SAM" id="Phobius"/>
    </source>
</evidence>
<protein>
    <submittedName>
        <fullName evidence="2">Uncharacterized protein</fullName>
    </submittedName>
</protein>
<evidence type="ECO:0000313" key="3">
    <source>
        <dbReference type="EMBL" id="KAG0561015.1"/>
    </source>
</evidence>
<name>A0A8T0GS68_CERPU</name>